<dbReference type="AlphaFoldDB" id="A0A1H3XNR0"/>
<gene>
    <name evidence="3" type="ORF">SAMN05660648_01545</name>
</gene>
<feature type="compositionally biased region" description="Basic and acidic residues" evidence="1">
    <location>
        <begin position="239"/>
        <end position="249"/>
    </location>
</feature>
<dbReference type="OrthoDB" id="1665935at2"/>
<evidence type="ECO:0000313" key="4">
    <source>
        <dbReference type="Proteomes" id="UP000183469"/>
    </source>
</evidence>
<keyword evidence="2" id="KW-0472">Membrane</keyword>
<feature type="compositionally biased region" description="Polar residues" evidence="1">
    <location>
        <begin position="83"/>
        <end position="94"/>
    </location>
</feature>
<feature type="compositionally biased region" description="Pro residues" evidence="1">
    <location>
        <begin position="8"/>
        <end position="17"/>
    </location>
</feature>
<dbReference type="EMBL" id="FNQG01000006">
    <property type="protein sequence ID" value="SEA01003.1"/>
    <property type="molecule type" value="Genomic_DNA"/>
</dbReference>
<accession>A0A1H3XNR0</accession>
<sequence>MAVKAPTAPVPPTPPSVPGVTLKDGGTAQETNVPRDKHQTGEEQLEDQARQSVAQGNGALSKTTQSKPEKPAKSAKPVDASGGASQENQASSVQVIPAQNGLNQENPSQQALADAKAAQTSQSTQADAPGSGWSQFASHGAVFWGAVLVFMAVVVWFGIRALLARKEGKPGTLSLADIDGAAAPVPLPGQGGKTAKNAKAPRNREAVETFADLRGLTPDEVLAKIAHDEDAALRAEMRQARAEAKERLQKAGRIPVNTSPPPQAAKSYRQQVTADLPKEKAKPKPPLKPRPKLKEEEQRFEVRI</sequence>
<organism evidence="3 4">
    <name type="scientific">Selenomonas ruminantium</name>
    <dbReference type="NCBI Taxonomy" id="971"/>
    <lineage>
        <taxon>Bacteria</taxon>
        <taxon>Bacillati</taxon>
        <taxon>Bacillota</taxon>
        <taxon>Negativicutes</taxon>
        <taxon>Selenomonadales</taxon>
        <taxon>Selenomonadaceae</taxon>
        <taxon>Selenomonas</taxon>
    </lineage>
</organism>
<feature type="compositionally biased region" description="Low complexity" evidence="1">
    <location>
        <begin position="113"/>
        <end position="128"/>
    </location>
</feature>
<feature type="compositionally biased region" description="Polar residues" evidence="1">
    <location>
        <begin position="100"/>
        <end position="111"/>
    </location>
</feature>
<evidence type="ECO:0000313" key="3">
    <source>
        <dbReference type="EMBL" id="SEA01003.1"/>
    </source>
</evidence>
<feature type="region of interest" description="Disordered" evidence="1">
    <location>
        <begin position="1"/>
        <end position="132"/>
    </location>
</feature>
<name>A0A1H3XNR0_SELRU</name>
<evidence type="ECO:0000256" key="2">
    <source>
        <dbReference type="SAM" id="Phobius"/>
    </source>
</evidence>
<feature type="compositionally biased region" description="Polar residues" evidence="1">
    <location>
        <begin position="50"/>
        <end position="65"/>
    </location>
</feature>
<feature type="transmembrane region" description="Helical" evidence="2">
    <location>
        <begin position="141"/>
        <end position="163"/>
    </location>
</feature>
<feature type="region of interest" description="Disordered" evidence="1">
    <location>
        <begin position="239"/>
        <end position="304"/>
    </location>
</feature>
<reference evidence="3 4" key="1">
    <citation type="submission" date="2016-10" db="EMBL/GenBank/DDBJ databases">
        <authorList>
            <person name="de Groot N.N."/>
        </authorList>
    </citation>
    <scope>NUCLEOTIDE SEQUENCE [LARGE SCALE GENOMIC DNA]</scope>
    <source>
        <strain evidence="3 4">DSM 2872</strain>
    </source>
</reference>
<evidence type="ECO:0000256" key="1">
    <source>
        <dbReference type="SAM" id="MobiDB-lite"/>
    </source>
</evidence>
<dbReference type="Proteomes" id="UP000183469">
    <property type="component" value="Unassembled WGS sequence"/>
</dbReference>
<feature type="compositionally biased region" description="Basic and acidic residues" evidence="1">
    <location>
        <begin position="292"/>
        <end position="304"/>
    </location>
</feature>
<keyword evidence="2" id="KW-1133">Transmembrane helix</keyword>
<protein>
    <submittedName>
        <fullName evidence="3">Uncharacterized protein</fullName>
    </submittedName>
</protein>
<dbReference type="RefSeq" id="WP_074671936.1">
    <property type="nucleotide sequence ID" value="NZ_FNQG01000006.1"/>
</dbReference>
<proteinExistence type="predicted"/>
<keyword evidence="2" id="KW-0812">Transmembrane</keyword>
<feature type="region of interest" description="Disordered" evidence="1">
    <location>
        <begin position="183"/>
        <end position="203"/>
    </location>
</feature>